<feature type="site" description="Could be important to modulate the pK values of the two catalytic cysteine residues" evidence="8">
    <location>
        <position position="171"/>
    </location>
</feature>
<comment type="function">
    <text evidence="8">Catalyzes the stereoinversion of LL-2,6-diaminopimelate (L,L-DAP) to meso-diaminopimelate (meso-DAP), a precursor of L-lysine and an essential component of the bacterial peptidoglycan.</text>
</comment>
<feature type="binding site" evidence="8">
    <location>
        <position position="76"/>
    </location>
    <ligand>
        <name>substrate</name>
    </ligand>
</feature>
<dbReference type="EMBL" id="JAWIIJ010000003">
    <property type="protein sequence ID" value="MDV2078403.1"/>
    <property type="molecule type" value="Genomic_DNA"/>
</dbReference>
<dbReference type="SUPFAM" id="SSF54506">
    <property type="entry name" value="Diaminopimelate epimerase-like"/>
    <property type="match status" value="1"/>
</dbReference>
<feature type="binding site" evidence="8">
    <location>
        <position position="169"/>
    </location>
    <ligand>
        <name>substrate</name>
    </ligand>
</feature>
<feature type="compositionally biased region" description="Basic and acidic residues" evidence="10">
    <location>
        <begin position="299"/>
        <end position="317"/>
    </location>
</feature>
<evidence type="ECO:0000256" key="2">
    <source>
        <dbReference type="ARBA" id="ARBA00010219"/>
    </source>
</evidence>
<evidence type="ECO:0000256" key="7">
    <source>
        <dbReference type="ARBA" id="ARBA00051712"/>
    </source>
</evidence>
<dbReference type="PROSITE" id="PS01326">
    <property type="entry name" value="DAP_EPIMERASE"/>
    <property type="match status" value="1"/>
</dbReference>
<proteinExistence type="inferred from homology"/>
<evidence type="ECO:0000256" key="9">
    <source>
        <dbReference type="PROSITE-ProRule" id="PRU10125"/>
    </source>
</evidence>
<protein>
    <recommendedName>
        <fullName evidence="3 8">Diaminopimelate epimerase</fullName>
        <shortName evidence="8">DAP epimerase</shortName>
        <ecNumber evidence="3 8">5.1.1.7</ecNumber>
    </recommendedName>
    <alternativeName>
        <fullName evidence="8">PLP-independent amino acid racemase</fullName>
    </alternativeName>
</protein>
<feature type="site" description="Could be important to modulate the pK values of the two catalytic cysteine residues" evidence="8">
    <location>
        <position position="220"/>
    </location>
</feature>
<feature type="binding site" evidence="8">
    <location>
        <begin position="86"/>
        <end position="87"/>
    </location>
    <ligand>
        <name>substrate</name>
    </ligand>
</feature>
<feature type="active site" description="Proton acceptor" evidence="8">
    <location>
        <position position="229"/>
    </location>
</feature>
<dbReference type="PANTHER" id="PTHR31689:SF0">
    <property type="entry name" value="DIAMINOPIMELATE EPIMERASE"/>
    <property type="match status" value="1"/>
</dbReference>
<feature type="active site" description="Proton donor" evidence="8">
    <location>
        <position position="85"/>
    </location>
</feature>
<evidence type="ECO:0000256" key="6">
    <source>
        <dbReference type="ARBA" id="ARBA00023235"/>
    </source>
</evidence>
<comment type="pathway">
    <text evidence="1 8">Amino-acid biosynthesis; L-lysine biosynthesis via DAP pathway; DL-2,6-diaminopimelate from LL-2,6-diaminopimelate: step 1/1.</text>
</comment>
<dbReference type="PANTHER" id="PTHR31689">
    <property type="entry name" value="DIAMINOPIMELATE EPIMERASE, CHLOROPLASTIC"/>
    <property type="match status" value="1"/>
</dbReference>
<keyword evidence="4 8" id="KW-0028">Amino-acid biosynthesis</keyword>
<dbReference type="HAMAP" id="MF_00197">
    <property type="entry name" value="DAP_epimerase"/>
    <property type="match status" value="1"/>
</dbReference>
<dbReference type="Proteomes" id="UP001269819">
    <property type="component" value="Unassembled WGS sequence"/>
</dbReference>
<evidence type="ECO:0000256" key="5">
    <source>
        <dbReference type="ARBA" id="ARBA00023154"/>
    </source>
</evidence>
<organism evidence="11 12">
    <name type="scientific">Marinobacter xestospongiae</name>
    <dbReference type="NCBI Taxonomy" id="994319"/>
    <lineage>
        <taxon>Bacteria</taxon>
        <taxon>Pseudomonadati</taxon>
        <taxon>Pseudomonadota</taxon>
        <taxon>Gammaproteobacteria</taxon>
        <taxon>Pseudomonadales</taxon>
        <taxon>Marinobacteraceae</taxon>
        <taxon>Marinobacter</taxon>
    </lineage>
</organism>
<dbReference type="Gene3D" id="3.10.310.10">
    <property type="entry name" value="Diaminopimelate Epimerase, Chain A, domain 1"/>
    <property type="match status" value="2"/>
</dbReference>
<accession>A0ABU3VVV1</accession>
<evidence type="ECO:0000256" key="1">
    <source>
        <dbReference type="ARBA" id="ARBA00005196"/>
    </source>
</evidence>
<evidence type="ECO:0000256" key="10">
    <source>
        <dbReference type="SAM" id="MobiDB-lite"/>
    </source>
</evidence>
<feature type="binding site" evidence="8">
    <location>
        <begin position="220"/>
        <end position="221"/>
    </location>
    <ligand>
        <name>substrate</name>
    </ligand>
</feature>
<dbReference type="RefSeq" id="WP_228752831.1">
    <property type="nucleotide sequence ID" value="NZ_JAWIIJ010000003.1"/>
</dbReference>
<dbReference type="InterPro" id="IPR001653">
    <property type="entry name" value="DAP_epimerase_DapF"/>
</dbReference>
<feature type="active site" evidence="9">
    <location>
        <position position="85"/>
    </location>
</feature>
<dbReference type="Pfam" id="PF01678">
    <property type="entry name" value="DAP_epimerase"/>
    <property type="match status" value="2"/>
</dbReference>
<feature type="binding site" evidence="8">
    <location>
        <begin position="230"/>
        <end position="231"/>
    </location>
    <ligand>
        <name>substrate</name>
    </ligand>
</feature>
<comment type="catalytic activity">
    <reaction evidence="7 8">
        <text>(2S,6S)-2,6-diaminopimelate = meso-2,6-diaminopimelate</text>
        <dbReference type="Rhea" id="RHEA:15393"/>
        <dbReference type="ChEBI" id="CHEBI:57609"/>
        <dbReference type="ChEBI" id="CHEBI:57791"/>
        <dbReference type="EC" id="5.1.1.7"/>
    </reaction>
</comment>
<dbReference type="EC" id="5.1.1.7" evidence="3 8"/>
<evidence type="ECO:0000256" key="3">
    <source>
        <dbReference type="ARBA" id="ARBA00013080"/>
    </source>
</evidence>
<comment type="caution">
    <text evidence="11">The sequence shown here is derived from an EMBL/GenBank/DDBJ whole genome shotgun (WGS) entry which is preliminary data.</text>
</comment>
<comment type="subcellular location">
    <subcellularLocation>
        <location evidence="8">Cytoplasm</location>
    </subcellularLocation>
</comment>
<feature type="binding site" evidence="8">
    <location>
        <position position="202"/>
    </location>
    <ligand>
        <name>substrate</name>
    </ligand>
</feature>
<keyword evidence="8" id="KW-0963">Cytoplasm</keyword>
<dbReference type="NCBIfam" id="TIGR00652">
    <property type="entry name" value="DapF"/>
    <property type="match status" value="1"/>
</dbReference>
<feature type="binding site" evidence="8">
    <location>
        <position position="23"/>
    </location>
    <ligand>
        <name>substrate</name>
    </ligand>
</feature>
<comment type="subunit">
    <text evidence="8">Homodimer.</text>
</comment>
<name>A0ABU3VVV1_9GAMM</name>
<keyword evidence="6 8" id="KW-0413">Isomerase</keyword>
<comment type="similarity">
    <text evidence="2 8">Belongs to the diaminopimelate epimerase family.</text>
</comment>
<feature type="region of interest" description="Disordered" evidence="10">
    <location>
        <begin position="278"/>
        <end position="334"/>
    </location>
</feature>
<evidence type="ECO:0000256" key="4">
    <source>
        <dbReference type="ARBA" id="ARBA00022605"/>
    </source>
</evidence>
<feature type="binding site" evidence="8">
    <location>
        <position position="56"/>
    </location>
    <ligand>
        <name>substrate</name>
    </ligand>
</feature>
<evidence type="ECO:0000313" key="12">
    <source>
        <dbReference type="Proteomes" id="UP001269819"/>
    </source>
</evidence>
<evidence type="ECO:0000313" key="11">
    <source>
        <dbReference type="EMBL" id="MDV2078403.1"/>
    </source>
</evidence>
<feature type="site" description="Important for dimerization" evidence="8">
    <location>
        <position position="280"/>
    </location>
</feature>
<keyword evidence="12" id="KW-1185">Reference proteome</keyword>
<dbReference type="GO" id="GO:0008837">
    <property type="term" value="F:diaminopimelate epimerase activity"/>
    <property type="evidence" value="ECO:0007669"/>
    <property type="project" value="UniProtKB-EC"/>
</dbReference>
<dbReference type="InterPro" id="IPR018510">
    <property type="entry name" value="DAP_epimerase_AS"/>
</dbReference>
<reference evidence="11 12" key="1">
    <citation type="submission" date="2023-10" db="EMBL/GenBank/DDBJ databases">
        <title>Characteristics and mechanism of a salt-tolerant marine origin heterotrophic nitrifying- aerobic denitrifying bacteria Marinobacter xestospongiae HN1.</title>
        <authorList>
            <person name="Qi R."/>
        </authorList>
    </citation>
    <scope>NUCLEOTIDE SEQUENCE [LARGE SCALE GENOMIC DNA]</scope>
    <source>
        <strain evidence="11 12">HN1</strain>
    </source>
</reference>
<keyword evidence="5 8" id="KW-0457">Lysine biosynthesis</keyword>
<sequence length="334" mass="36605">MSQNRRGPRSPLITFTKMHGLGNDFMVIDAISQPFRLRPEMIRTLADRHFGVGFDQLLVVEPPGQPDVDFRYRIFNSDGSEVEQCGNGARCFARFVRDRRLTNKKVIRVQTAKGVIELRLVKDGLVAVDMGVPELEPAAIPFVADSRQHTYPVRVGEQTVTLSAVSMGNPHGVLLVDDVDTAPVATLGPALESHTCFPARANIGFLQIVDRGHARLRVFERGSGETLACGSGACAAVVAGRLRGLLDERVEVRLPGGPLIIEWRGDGAPVMMEGPATSVFEGQLRLPAEPASRGRRQRRPADNKRKTETKRPPEGRGRSRQRPRVSAEAGPARD</sequence>
<gene>
    <name evidence="8 11" type="primary">dapF</name>
    <name evidence="11" type="ORF">RYS15_06890</name>
</gene>
<evidence type="ECO:0000256" key="8">
    <source>
        <dbReference type="HAMAP-Rule" id="MF_00197"/>
    </source>
</evidence>